<dbReference type="Proteomes" id="UP000029507">
    <property type="component" value="Chromosome"/>
</dbReference>
<evidence type="ECO:0000313" key="3">
    <source>
        <dbReference type="EMBL" id="AIQ64802.1"/>
    </source>
</evidence>
<proteinExistence type="predicted"/>
<dbReference type="Pfam" id="PF01547">
    <property type="entry name" value="SBP_bac_1"/>
    <property type="match status" value="1"/>
</dbReference>
<feature type="signal peptide" evidence="2">
    <location>
        <begin position="1"/>
        <end position="23"/>
    </location>
</feature>
<dbReference type="EMBL" id="CP009286">
    <property type="protein sequence ID" value="AIQ64802.1"/>
    <property type="molecule type" value="Genomic_DNA"/>
</dbReference>
<dbReference type="AlphaFoldDB" id="A0A089LV60"/>
<feature type="region of interest" description="Disordered" evidence="1">
    <location>
        <begin position="412"/>
        <end position="433"/>
    </location>
</feature>
<sequence length="433" mass="46782">MRKNAFRALLLAFSLGATGLLSACGGDNTAAPGATDKAAATNETTASAAQTVTISFFHWRGEDVPAFKPIIEQFEKENPGIKVEMQTMPSDQYQTTAQAKISDGSAGDVFTSFPGAQFEVFAKAGLFTDLTGQPFLSNFNPALIEAGAKDGKQLAVPYQLVYNDPIYNVKLFQKYGLEPPKDWDGFLALCAKLKENGIIPIAFAGADIGPGQFMNTMVMNNLPSPDALAKIETGEEKLTNDWWVKTLGQFKELNDKGYFQPNALGTKDAAAGALFIQEKAAMLASGSYQLAQNKQQNPNLEQKLLAPITVPADEAKYEGIHTSTFLLAVNSKSSHPKEAEKFLEFLSRKDIAGQYANATGQNVTVKDVKYTSPELQTVSEWSTKKTLFQPRFTITNADIQKAVTSSIQSVLGGKSPEDAAKEAQAIADQQIGH</sequence>
<dbReference type="Gene3D" id="3.40.190.10">
    <property type="entry name" value="Periplasmic binding protein-like II"/>
    <property type="match status" value="2"/>
</dbReference>
<evidence type="ECO:0000313" key="4">
    <source>
        <dbReference type="Proteomes" id="UP000029507"/>
    </source>
</evidence>
<dbReference type="InterPro" id="IPR006059">
    <property type="entry name" value="SBP"/>
</dbReference>
<dbReference type="HOGENOM" id="CLU_031285_12_3_9"/>
<accession>A0A089LV60</accession>
<dbReference type="KEGG" id="pste:PSTEL_18465"/>
<protein>
    <submittedName>
        <fullName evidence="3">ABC transporter substrate-binding protein</fullName>
    </submittedName>
</protein>
<dbReference type="PANTHER" id="PTHR43649">
    <property type="entry name" value="ARABINOSE-BINDING PROTEIN-RELATED"/>
    <property type="match status" value="1"/>
</dbReference>
<evidence type="ECO:0000256" key="1">
    <source>
        <dbReference type="SAM" id="MobiDB-lite"/>
    </source>
</evidence>
<dbReference type="OrthoDB" id="9798191at2"/>
<keyword evidence="2" id="KW-0732">Signal</keyword>
<dbReference type="InterPro" id="IPR050490">
    <property type="entry name" value="Bact_solute-bd_prot1"/>
</dbReference>
<gene>
    <name evidence="3" type="ORF">PSTEL_18465</name>
</gene>
<name>A0A089LV60_9BACL</name>
<dbReference type="RefSeq" id="WP_038697356.1">
    <property type="nucleotide sequence ID" value="NZ_CP009286.1"/>
</dbReference>
<dbReference type="SUPFAM" id="SSF53850">
    <property type="entry name" value="Periplasmic binding protein-like II"/>
    <property type="match status" value="1"/>
</dbReference>
<organism evidence="3 4">
    <name type="scientific">Paenibacillus stellifer</name>
    <dbReference type="NCBI Taxonomy" id="169760"/>
    <lineage>
        <taxon>Bacteria</taxon>
        <taxon>Bacillati</taxon>
        <taxon>Bacillota</taxon>
        <taxon>Bacilli</taxon>
        <taxon>Bacillales</taxon>
        <taxon>Paenibacillaceae</taxon>
        <taxon>Paenibacillus</taxon>
    </lineage>
</organism>
<feature type="chain" id="PRO_5038354155" evidence="2">
    <location>
        <begin position="24"/>
        <end position="433"/>
    </location>
</feature>
<keyword evidence="4" id="KW-1185">Reference proteome</keyword>
<reference evidence="3 4" key="1">
    <citation type="submission" date="2014-08" db="EMBL/GenBank/DDBJ databases">
        <title>Comparative genomics of the Paenibacillus odorifer group.</title>
        <authorList>
            <person name="den Bakker H.C."/>
            <person name="Tsai Y.-C."/>
            <person name="Martin N."/>
            <person name="Korlach J."/>
            <person name="Wiedmann M."/>
        </authorList>
    </citation>
    <scope>NUCLEOTIDE SEQUENCE [LARGE SCALE GENOMIC DNA]</scope>
    <source>
        <strain evidence="3 4">DSM 14472</strain>
    </source>
</reference>
<dbReference type="STRING" id="169760.PSTEL_18465"/>
<evidence type="ECO:0000256" key="2">
    <source>
        <dbReference type="SAM" id="SignalP"/>
    </source>
</evidence>